<evidence type="ECO:0000256" key="1">
    <source>
        <dbReference type="SAM" id="SignalP"/>
    </source>
</evidence>
<evidence type="ECO:0008006" key="4">
    <source>
        <dbReference type="Google" id="ProtNLM"/>
    </source>
</evidence>
<keyword evidence="3" id="KW-1185">Reference proteome</keyword>
<evidence type="ECO:0000313" key="2">
    <source>
        <dbReference type="EMBL" id="SNT16451.1"/>
    </source>
</evidence>
<protein>
    <recommendedName>
        <fullName evidence="4">DUF3299 domain-containing protein</fullName>
    </recommendedName>
</protein>
<keyword evidence="1" id="KW-0732">Signal</keyword>
<proteinExistence type="predicted"/>
<name>A0A239KE81_EKHLU</name>
<gene>
    <name evidence="2" type="ORF">SAMN05421640_2599</name>
</gene>
<dbReference type="RefSeq" id="WP_245811272.1">
    <property type="nucleotide sequence ID" value="NZ_FZPD01000004.1"/>
</dbReference>
<dbReference type="Proteomes" id="UP000198393">
    <property type="component" value="Unassembled WGS sequence"/>
</dbReference>
<reference evidence="2 3" key="1">
    <citation type="submission" date="2017-06" db="EMBL/GenBank/DDBJ databases">
        <authorList>
            <person name="Kim H.J."/>
            <person name="Triplett B.A."/>
        </authorList>
    </citation>
    <scope>NUCLEOTIDE SEQUENCE [LARGE SCALE GENOMIC DNA]</scope>
    <source>
        <strain evidence="2 3">DSM 19307</strain>
    </source>
</reference>
<evidence type="ECO:0000313" key="3">
    <source>
        <dbReference type="Proteomes" id="UP000198393"/>
    </source>
</evidence>
<dbReference type="EMBL" id="FZPD01000004">
    <property type="protein sequence ID" value="SNT16451.1"/>
    <property type="molecule type" value="Genomic_DNA"/>
</dbReference>
<feature type="chain" id="PRO_5013394440" description="DUF3299 domain-containing protein" evidence="1">
    <location>
        <begin position="45"/>
        <end position="171"/>
    </location>
</feature>
<feature type="signal peptide" evidence="1">
    <location>
        <begin position="1"/>
        <end position="44"/>
    </location>
</feature>
<dbReference type="AlphaFoldDB" id="A0A239KE81"/>
<sequence length="171" mass="19209">MKKLTFNLIKNKMLFSSLDSELSVVKMTVSLFVCLFVCSSNASAQFTNSSDNWETMADVKYEKSQDEYGEIYVPKFGDDVQKMNGKTISLKGFIIPFEGMFEPKHIIISSLPIAACFFCGGSGPETVAEAYLKEEIKYTAKPVTVTGRLELNDTDYDQLMYILKDAEVKID</sequence>
<accession>A0A239KE81</accession>
<dbReference type="Gene3D" id="2.40.50.870">
    <property type="entry name" value="Protein of unknown function (DUF3299)"/>
    <property type="match status" value="1"/>
</dbReference>
<organism evidence="2 3">
    <name type="scientific">Ekhidna lutea</name>
    <dbReference type="NCBI Taxonomy" id="447679"/>
    <lineage>
        <taxon>Bacteria</taxon>
        <taxon>Pseudomonadati</taxon>
        <taxon>Bacteroidota</taxon>
        <taxon>Cytophagia</taxon>
        <taxon>Cytophagales</taxon>
        <taxon>Reichenbachiellaceae</taxon>
        <taxon>Ekhidna</taxon>
    </lineage>
</organism>